<organism evidence="1">
    <name type="scientific">Siphoviridae sp. ctNZc11</name>
    <dbReference type="NCBI Taxonomy" id="2827858"/>
    <lineage>
        <taxon>Viruses</taxon>
        <taxon>Duplodnaviria</taxon>
        <taxon>Heunggongvirae</taxon>
        <taxon>Uroviricota</taxon>
        <taxon>Caudoviricetes</taxon>
    </lineage>
</organism>
<dbReference type="EMBL" id="BK032797">
    <property type="protein sequence ID" value="DAF60798.1"/>
    <property type="molecule type" value="Genomic_DNA"/>
</dbReference>
<sequence length="34" mass="4124">MMYIPCFCYTYLFDWMMINNEVSFTSLTFIIVSV</sequence>
<name>A0A8S5TC16_9CAUD</name>
<evidence type="ECO:0000313" key="1">
    <source>
        <dbReference type="EMBL" id="DAF60798.1"/>
    </source>
</evidence>
<proteinExistence type="predicted"/>
<reference evidence="1" key="1">
    <citation type="journal article" date="2021" name="Proc. Natl. Acad. Sci. U.S.A.">
        <title>A Catalog of Tens of Thousands of Viruses from Human Metagenomes Reveals Hidden Associations with Chronic Diseases.</title>
        <authorList>
            <person name="Tisza M.J."/>
            <person name="Buck C.B."/>
        </authorList>
    </citation>
    <scope>NUCLEOTIDE SEQUENCE</scope>
    <source>
        <strain evidence="1">CtNZc11</strain>
    </source>
</reference>
<protein>
    <submittedName>
        <fullName evidence="1">Uncharacterized protein</fullName>
    </submittedName>
</protein>
<accession>A0A8S5TC16</accession>